<dbReference type="STRING" id="582402.Hbal_2537"/>
<evidence type="ECO:0000259" key="5">
    <source>
        <dbReference type="PROSITE" id="PS50850"/>
    </source>
</evidence>
<keyword evidence="2 4" id="KW-1133">Transmembrane helix</keyword>
<feature type="transmembrane region" description="Helical" evidence="4">
    <location>
        <begin position="21"/>
        <end position="38"/>
    </location>
</feature>
<feature type="transmembrane region" description="Helical" evidence="4">
    <location>
        <begin position="44"/>
        <end position="62"/>
    </location>
</feature>
<evidence type="ECO:0000256" key="4">
    <source>
        <dbReference type="SAM" id="Phobius"/>
    </source>
</evidence>
<dbReference type="RefSeq" id="WP_015828362.1">
    <property type="nucleotide sequence ID" value="NC_012982.1"/>
</dbReference>
<evidence type="ECO:0000256" key="1">
    <source>
        <dbReference type="ARBA" id="ARBA00022692"/>
    </source>
</evidence>
<dbReference type="EMBL" id="CP001678">
    <property type="protein sequence ID" value="ACT60212.1"/>
    <property type="molecule type" value="Genomic_DNA"/>
</dbReference>
<feature type="transmembrane region" description="Helical" evidence="4">
    <location>
        <begin position="74"/>
        <end position="95"/>
    </location>
</feature>
<accession>C6XP32</accession>
<feature type="transmembrane region" description="Helical" evidence="4">
    <location>
        <begin position="241"/>
        <end position="263"/>
    </location>
</feature>
<evidence type="ECO:0000313" key="6">
    <source>
        <dbReference type="EMBL" id="ACT60212.1"/>
    </source>
</evidence>
<feature type="transmembrane region" description="Helical" evidence="4">
    <location>
        <begin position="101"/>
        <end position="125"/>
    </location>
</feature>
<keyword evidence="1 4" id="KW-0812">Transmembrane</keyword>
<dbReference type="eggNOG" id="COG2807">
    <property type="taxonomic scope" value="Bacteria"/>
</dbReference>
<protein>
    <submittedName>
        <fullName evidence="6">Major facilitator superfamily MFS_1</fullName>
    </submittedName>
</protein>
<dbReference type="Pfam" id="PF07690">
    <property type="entry name" value="MFS_1"/>
    <property type="match status" value="1"/>
</dbReference>
<dbReference type="InterPro" id="IPR020846">
    <property type="entry name" value="MFS_dom"/>
</dbReference>
<dbReference type="GO" id="GO:0022857">
    <property type="term" value="F:transmembrane transporter activity"/>
    <property type="evidence" value="ECO:0007669"/>
    <property type="project" value="InterPro"/>
</dbReference>
<dbReference type="PANTHER" id="PTHR11360">
    <property type="entry name" value="MONOCARBOXYLATE TRANSPORTER"/>
    <property type="match status" value="1"/>
</dbReference>
<feature type="transmembrane region" description="Helical" evidence="4">
    <location>
        <begin position="169"/>
        <end position="190"/>
    </location>
</feature>
<gene>
    <name evidence="6" type="ordered locus">Hbal_2537</name>
</gene>
<dbReference type="HOGENOM" id="CLU_001265_59_9_5"/>
<dbReference type="KEGG" id="hba:Hbal_2537"/>
<feature type="domain" description="Major facilitator superfamily (MFS) profile" evidence="5">
    <location>
        <begin position="13"/>
        <end position="418"/>
    </location>
</feature>
<dbReference type="InterPro" id="IPR050327">
    <property type="entry name" value="Proton-linked_MCT"/>
</dbReference>
<proteinExistence type="predicted"/>
<reference evidence="7" key="1">
    <citation type="journal article" date="2011" name="J. Bacteriol.">
        <title>Genome sequences of eight morphologically diverse alphaproteobacteria.</title>
        <authorList>
            <consortium name="US DOE Joint Genome Institute"/>
            <person name="Brown P.J."/>
            <person name="Kysela D.T."/>
            <person name="Buechlein A."/>
            <person name="Hemmerich C."/>
            <person name="Brun Y.V."/>
        </authorList>
    </citation>
    <scope>NUCLEOTIDE SEQUENCE [LARGE SCALE GENOMIC DNA]</scope>
    <source>
        <strain evidence="7">ATCC 49814 / DSM 5838 / IFAM 1418</strain>
    </source>
</reference>
<dbReference type="PANTHER" id="PTHR11360:SF290">
    <property type="entry name" value="MONOCARBOXYLATE MFS PERMEASE"/>
    <property type="match status" value="1"/>
</dbReference>
<dbReference type="OrthoDB" id="7626798at2"/>
<dbReference type="AlphaFoldDB" id="C6XP32"/>
<feature type="transmembrane region" description="Helical" evidence="4">
    <location>
        <begin position="391"/>
        <end position="412"/>
    </location>
</feature>
<dbReference type="InterPro" id="IPR036259">
    <property type="entry name" value="MFS_trans_sf"/>
</dbReference>
<feature type="transmembrane region" description="Helical" evidence="4">
    <location>
        <begin position="137"/>
        <end position="157"/>
    </location>
</feature>
<dbReference type="Gene3D" id="1.20.1250.20">
    <property type="entry name" value="MFS general substrate transporter like domains"/>
    <property type="match status" value="2"/>
</dbReference>
<sequence length="440" mass="47304">MSNGISMSAGSKLGALGTLDLLINAATFCSLGVILPSMVQELHWNWSTAGLGFTILGACAGGSSMVPRYLIRKFGVRTTIGAGAILMFFGFLLLSKTTNLLHYYAGAAMCGVAYQSMTMIPATFVITRVFKHTSTAIGIYATLGALGNVLGPWMVLTTLGVEGETWRSYWMYQGVIILILGIATAIIIGFQGEFSKPAASELDEEKNKPSPLPPPPQHLFGKIYRTDTDWTPKQAMATPQFYILFASYALITMCLITITSLSVAHLTENGVSNRMAAGMLSLEASVAVIMRAVSGYLGDRMEPKKLLTAALLTTSIGTLLLANFHEDHSLFVYAIGTGIGFGTVQLCCTILLLNYFGRKYNLELFSTMLLGGAISAFGPLVGGIIRDTTGSFVPVFLILFILSLATGIMTLFMRPPVLKPSSERQFPENEPYAQTAATNN</sequence>
<feature type="transmembrane region" description="Helical" evidence="4">
    <location>
        <begin position="330"/>
        <end position="353"/>
    </location>
</feature>
<keyword evidence="7" id="KW-1185">Reference proteome</keyword>
<organism evidence="6 7">
    <name type="scientific">Hirschia baltica (strain ATCC 49814 / DSM 5838 / IFAM 1418)</name>
    <dbReference type="NCBI Taxonomy" id="582402"/>
    <lineage>
        <taxon>Bacteria</taxon>
        <taxon>Pseudomonadati</taxon>
        <taxon>Pseudomonadota</taxon>
        <taxon>Alphaproteobacteria</taxon>
        <taxon>Hyphomonadales</taxon>
        <taxon>Hyphomonadaceae</taxon>
        <taxon>Hirschia</taxon>
    </lineage>
</organism>
<feature type="transmembrane region" description="Helical" evidence="4">
    <location>
        <begin position="365"/>
        <end position="385"/>
    </location>
</feature>
<keyword evidence="3 4" id="KW-0472">Membrane</keyword>
<dbReference type="InterPro" id="IPR011701">
    <property type="entry name" value="MFS"/>
</dbReference>
<dbReference type="Proteomes" id="UP000002745">
    <property type="component" value="Chromosome"/>
</dbReference>
<name>C6XP32_HIRBI</name>
<evidence type="ECO:0000313" key="7">
    <source>
        <dbReference type="Proteomes" id="UP000002745"/>
    </source>
</evidence>
<dbReference type="SUPFAM" id="SSF103473">
    <property type="entry name" value="MFS general substrate transporter"/>
    <property type="match status" value="1"/>
</dbReference>
<dbReference type="PROSITE" id="PS50850">
    <property type="entry name" value="MFS"/>
    <property type="match status" value="1"/>
</dbReference>
<evidence type="ECO:0000256" key="3">
    <source>
        <dbReference type="ARBA" id="ARBA00023136"/>
    </source>
</evidence>
<evidence type="ECO:0000256" key="2">
    <source>
        <dbReference type="ARBA" id="ARBA00022989"/>
    </source>
</evidence>
<feature type="transmembrane region" description="Helical" evidence="4">
    <location>
        <begin position="306"/>
        <end position="324"/>
    </location>
</feature>